<dbReference type="AlphaFoldDB" id="A0A6A1V3B7"/>
<organism evidence="3 4">
    <name type="scientific">Morella rubra</name>
    <name type="common">Chinese bayberry</name>
    <dbReference type="NCBI Taxonomy" id="262757"/>
    <lineage>
        <taxon>Eukaryota</taxon>
        <taxon>Viridiplantae</taxon>
        <taxon>Streptophyta</taxon>
        <taxon>Embryophyta</taxon>
        <taxon>Tracheophyta</taxon>
        <taxon>Spermatophyta</taxon>
        <taxon>Magnoliopsida</taxon>
        <taxon>eudicotyledons</taxon>
        <taxon>Gunneridae</taxon>
        <taxon>Pentapetalae</taxon>
        <taxon>rosids</taxon>
        <taxon>fabids</taxon>
        <taxon>Fagales</taxon>
        <taxon>Myricaceae</taxon>
        <taxon>Morella</taxon>
    </lineage>
</organism>
<gene>
    <name evidence="2" type="ORF">CJ030_MR7G011521</name>
    <name evidence="3" type="ORF">CJ030_MR7G011525</name>
</gene>
<dbReference type="PANTHER" id="PTHR36346">
    <property type="entry name" value="EXPRESSED PROTEIN"/>
    <property type="match status" value="1"/>
</dbReference>
<evidence type="ECO:0000313" key="3">
    <source>
        <dbReference type="EMBL" id="KAB1207204.1"/>
    </source>
</evidence>
<name>A0A6A1V3B7_9ROSI</name>
<comment type="caution">
    <text evidence="3">The sequence shown here is derived from an EMBL/GenBank/DDBJ whole genome shotgun (WGS) entry which is preliminary data.</text>
</comment>
<evidence type="ECO:0000256" key="1">
    <source>
        <dbReference type="SAM" id="MobiDB-lite"/>
    </source>
</evidence>
<reference evidence="3" key="3">
    <citation type="submission" date="2019-09" db="EMBL/GenBank/DDBJ databases">
        <authorList>
            <person name="Gao Z."/>
        </authorList>
    </citation>
    <scope>NUCLEOTIDE SEQUENCE</scope>
    <source>
        <tissue evidence="3">Leaves</tissue>
    </source>
</reference>
<dbReference type="Proteomes" id="UP000516437">
    <property type="component" value="Chromosome 7"/>
</dbReference>
<protein>
    <submittedName>
        <fullName evidence="3">Uncharacterized protein</fullName>
    </submittedName>
</protein>
<evidence type="ECO:0000313" key="2">
    <source>
        <dbReference type="EMBL" id="KAB1207200.1"/>
    </source>
</evidence>
<keyword evidence="4" id="KW-1185">Reference proteome</keyword>
<dbReference type="PANTHER" id="PTHR36346:SF2">
    <property type="entry name" value="EXPRESSED PROTEIN"/>
    <property type="match status" value="1"/>
</dbReference>
<evidence type="ECO:0000313" key="4">
    <source>
        <dbReference type="Proteomes" id="UP000516437"/>
    </source>
</evidence>
<sequence length="72" mass="8073">MSAVVETWMGELAKLGEKVKARKPFFSKAKGGKVEEEREASREGRMVQRNSSSSSMLSEDTVFLLMDRFAPC</sequence>
<reference evidence="3 4" key="2">
    <citation type="journal article" date="2019" name="Plant Biotechnol. J.">
        <title>The red bayberry genome and genetic basis of sex determination.</title>
        <authorList>
            <person name="Jia H.M."/>
            <person name="Jia H.J."/>
            <person name="Cai Q.L."/>
            <person name="Wang Y."/>
            <person name="Zhao H.B."/>
            <person name="Yang W.F."/>
            <person name="Wang G.Y."/>
            <person name="Li Y.H."/>
            <person name="Zhan D.L."/>
            <person name="Shen Y.T."/>
            <person name="Niu Q.F."/>
            <person name="Chang L."/>
            <person name="Qiu J."/>
            <person name="Zhao L."/>
            <person name="Xie H.B."/>
            <person name="Fu W.Y."/>
            <person name="Jin J."/>
            <person name="Li X.W."/>
            <person name="Jiao Y."/>
            <person name="Zhou C.C."/>
            <person name="Tu T."/>
            <person name="Chai C.Y."/>
            <person name="Gao J.L."/>
            <person name="Fan L.J."/>
            <person name="van de Weg E."/>
            <person name="Wang J.Y."/>
            <person name="Gao Z.S."/>
        </authorList>
    </citation>
    <scope>NUCLEOTIDE SEQUENCE [LARGE SCALE GENOMIC DNA]</scope>
    <source>
        <tissue evidence="3">Leaves</tissue>
    </source>
</reference>
<feature type="compositionally biased region" description="Basic and acidic residues" evidence="1">
    <location>
        <begin position="32"/>
        <end position="46"/>
    </location>
</feature>
<dbReference type="EMBL" id="RXIC02000025">
    <property type="protein sequence ID" value="KAB1207204.1"/>
    <property type="molecule type" value="Genomic_DNA"/>
</dbReference>
<dbReference type="EMBL" id="RXIC02000025">
    <property type="protein sequence ID" value="KAB1207200.1"/>
    <property type="molecule type" value="Genomic_DNA"/>
</dbReference>
<reference evidence="3" key="1">
    <citation type="submission" date="2018-07" db="EMBL/GenBank/DDBJ databases">
        <authorList>
            <person name="Gao Z.-S."/>
            <person name="Jia H.-M."/>
            <person name="Jia H.-J."/>
            <person name="Cai Q.-L."/>
            <person name="Wang Y."/>
            <person name="Zhao H.-B."/>
        </authorList>
    </citation>
    <scope>NUCLEOTIDE SEQUENCE</scope>
    <source>
        <tissue evidence="3">Leaves</tissue>
    </source>
</reference>
<dbReference type="OrthoDB" id="683342at2759"/>
<accession>A0A6A1V3B7</accession>
<proteinExistence type="predicted"/>
<feature type="region of interest" description="Disordered" evidence="1">
    <location>
        <begin position="30"/>
        <end position="53"/>
    </location>
</feature>